<keyword evidence="4" id="KW-1185">Reference proteome</keyword>
<proteinExistence type="predicted"/>
<evidence type="ECO:0000256" key="1">
    <source>
        <dbReference type="PROSITE-ProRule" id="PRU00221"/>
    </source>
</evidence>
<feature type="repeat" description="WD" evidence="1">
    <location>
        <begin position="402"/>
        <end position="434"/>
    </location>
</feature>
<dbReference type="GO" id="GO:0016226">
    <property type="term" value="P:iron-sulfur cluster assembly"/>
    <property type="evidence" value="ECO:0007669"/>
    <property type="project" value="TreeGrafter"/>
</dbReference>
<dbReference type="OrthoDB" id="412867at2759"/>
<dbReference type="SMART" id="SM00320">
    <property type="entry name" value="WD40"/>
    <property type="match status" value="2"/>
</dbReference>
<keyword evidence="2" id="KW-0175">Coiled coil</keyword>
<gene>
    <name evidence="3" type="ORF">PSON_ATCC_30995.1.T0140194</name>
</gene>
<keyword evidence="1" id="KW-0853">WD repeat</keyword>
<reference evidence="3" key="1">
    <citation type="submission" date="2021-01" db="EMBL/GenBank/DDBJ databases">
        <authorList>
            <consortium name="Genoscope - CEA"/>
            <person name="William W."/>
        </authorList>
    </citation>
    <scope>NUCLEOTIDE SEQUENCE</scope>
</reference>
<dbReference type="Proteomes" id="UP000692954">
    <property type="component" value="Unassembled WGS sequence"/>
</dbReference>
<feature type="coiled-coil region" evidence="2">
    <location>
        <begin position="56"/>
        <end position="83"/>
    </location>
</feature>
<dbReference type="PROSITE" id="PS50082">
    <property type="entry name" value="WD_REPEATS_2"/>
    <property type="match status" value="2"/>
</dbReference>
<dbReference type="GO" id="GO:0097361">
    <property type="term" value="C:cytosolic [4Fe-4S] assembly targeting complex"/>
    <property type="evidence" value="ECO:0007669"/>
    <property type="project" value="TreeGrafter"/>
</dbReference>
<feature type="repeat" description="WD" evidence="1">
    <location>
        <begin position="305"/>
        <end position="336"/>
    </location>
</feature>
<dbReference type="InterPro" id="IPR001680">
    <property type="entry name" value="WD40_rpt"/>
</dbReference>
<evidence type="ECO:0000313" key="3">
    <source>
        <dbReference type="EMBL" id="CAD8060258.1"/>
    </source>
</evidence>
<name>A0A8S1KYF9_9CILI</name>
<dbReference type="Pfam" id="PF00400">
    <property type="entry name" value="WD40"/>
    <property type="match status" value="1"/>
</dbReference>
<comment type="caution">
    <text evidence="3">The sequence shown here is derived from an EMBL/GenBank/DDBJ whole genome shotgun (WGS) entry which is preliminary data.</text>
</comment>
<organism evidence="3 4">
    <name type="scientific">Paramecium sonneborni</name>
    <dbReference type="NCBI Taxonomy" id="65129"/>
    <lineage>
        <taxon>Eukaryota</taxon>
        <taxon>Sar</taxon>
        <taxon>Alveolata</taxon>
        <taxon>Ciliophora</taxon>
        <taxon>Intramacronucleata</taxon>
        <taxon>Oligohymenophorea</taxon>
        <taxon>Peniculida</taxon>
        <taxon>Parameciidae</taxon>
        <taxon>Paramecium</taxon>
    </lineage>
</organism>
<evidence type="ECO:0000256" key="2">
    <source>
        <dbReference type="SAM" id="Coils"/>
    </source>
</evidence>
<sequence length="587" mass="68866">MIEKLGDLVCKNNHSGNSIVMVLLDKDLKGSQRLLCQKCLVDNRGEINGLLINSAIEKIQEVKNTSQNELKNYIENNNQYLNEILALLQYMKTNILMSIDQVSAFINNWKNELISLIQQSSNYNFLDELKNLHLPFEKLIELEKNYIEDIVRQTKETYSTKLSNGISILQNTLFQENQLTQIQEILSINFGISTDQRNDKLQSFKVLKSQILDKNEDLVLYQKVEQQSIFKSSIQENYTEKIKVNSQIKKNKSISYRIIQEMKSSRLCKTMAFNYNDTIIALGLGNQVRLLKLEDGKLIDEKENLNGHDNDVKSIVFSKKANWFISATCRGSSRIWRTKEKKGWFNSSKWECSKSFKFHSKEINTQILNKKEDQLISFGKDINIDILGVNYDQNTIILLYQLKKHQKNLIQIDVNPNETQMASLGEDKLIILWEKDENNKWQFKYFIDTIVYDFGSGISFIFDETLVWSQVHQPFINICKMENGKFQEKIDQRLQLKDMIKEQESLEFATFKASFNEDKQMLLLKHNRYLYLIKINEQFEMEIETEPITCGTIFFYGTVTNNGKYIFIMSEKTMEFILYELLYDENK</sequence>
<evidence type="ECO:0000313" key="4">
    <source>
        <dbReference type="Proteomes" id="UP000692954"/>
    </source>
</evidence>
<accession>A0A8S1KYF9</accession>
<dbReference type="AlphaFoldDB" id="A0A8S1KYF9"/>
<dbReference type="PANTHER" id="PTHR19920:SF0">
    <property type="entry name" value="CYTOSOLIC IRON-SULFUR PROTEIN ASSEMBLY PROTEIN CIAO1-RELATED"/>
    <property type="match status" value="1"/>
</dbReference>
<dbReference type="EMBL" id="CAJJDN010000014">
    <property type="protein sequence ID" value="CAD8060258.1"/>
    <property type="molecule type" value="Genomic_DNA"/>
</dbReference>
<protein>
    <recommendedName>
        <fullName evidence="5">WD40-repeat-containing domain</fullName>
    </recommendedName>
</protein>
<evidence type="ECO:0008006" key="5">
    <source>
        <dbReference type="Google" id="ProtNLM"/>
    </source>
</evidence>
<dbReference type="PANTHER" id="PTHR19920">
    <property type="entry name" value="WD40 PROTEIN CIAO1"/>
    <property type="match status" value="1"/>
</dbReference>